<evidence type="ECO:0000313" key="1">
    <source>
        <dbReference type="EMBL" id="UGO50863.1"/>
    </source>
</evidence>
<name>A0AAE8YU58_9CAUD</name>
<proteinExistence type="predicted"/>
<accession>A0AAE8YU58</accession>
<evidence type="ECO:0000313" key="2">
    <source>
        <dbReference type="Proteomes" id="UP000827544"/>
    </source>
</evidence>
<dbReference type="EMBL" id="OK499992">
    <property type="protein sequence ID" value="UGO50863.1"/>
    <property type="molecule type" value="Genomic_DNA"/>
</dbReference>
<reference evidence="1" key="1">
    <citation type="submission" date="2021-10" db="EMBL/GenBank/DDBJ databases">
        <authorList>
            <person name="Lavering E.D."/>
            <person name="James R."/>
            <person name="Fairholm J.D."/>
            <person name="Ogilvie B.H."/>
            <person name="Thurgood T.L."/>
            <person name="Robison R.A."/>
            <person name="Grose J.H."/>
        </authorList>
    </citation>
    <scope>NUCLEOTIDE SEQUENCE</scope>
</reference>
<protein>
    <submittedName>
        <fullName evidence="1">Uncharacterized protein</fullName>
    </submittedName>
</protein>
<keyword evidence="2" id="KW-1185">Reference proteome</keyword>
<dbReference type="Proteomes" id="UP000827544">
    <property type="component" value="Segment"/>
</dbReference>
<sequence>MVNYQMRNGIVMVLQEAMRKWNSNEDIKMIKHTLIKINETEGYSVKMLEEEREIDGTVYKLGDAVFEIFEDGQLLFSAYRDKKDDMFVLESYAVDLLTQNELKDEAEFLNQLDDRLICC</sequence>
<gene>
    <name evidence="1" type="ORF">NATE_10</name>
</gene>
<organism evidence="1 2">
    <name type="scientific">Bacillus phage vB_BanS_Nate</name>
    <dbReference type="NCBI Taxonomy" id="2894788"/>
    <lineage>
        <taxon>Viruses</taxon>
        <taxon>Duplodnaviria</taxon>
        <taxon>Heunggongvirae</taxon>
        <taxon>Uroviricota</taxon>
        <taxon>Caudoviricetes</taxon>
        <taxon>Joanripponvirinae</taxon>
        <taxon>Natevirus</taxon>
        <taxon>Natevirus nate</taxon>
    </lineage>
</organism>